<gene>
    <name evidence="5" type="ORF">AW736_09130</name>
</gene>
<dbReference type="CDD" id="cd01392">
    <property type="entry name" value="HTH_LacI"/>
    <property type="match status" value="1"/>
</dbReference>
<evidence type="ECO:0000313" key="6">
    <source>
        <dbReference type="Proteomes" id="UP000078486"/>
    </source>
</evidence>
<dbReference type="Gene3D" id="3.40.50.2300">
    <property type="match status" value="2"/>
</dbReference>
<dbReference type="EMBL" id="LRRQ01000113">
    <property type="protein sequence ID" value="OAM88936.1"/>
    <property type="molecule type" value="Genomic_DNA"/>
</dbReference>
<evidence type="ECO:0000256" key="2">
    <source>
        <dbReference type="ARBA" id="ARBA00023125"/>
    </source>
</evidence>
<organism evidence="5 6">
    <name type="scientific">Termitidicoccus mucosus</name>
    <dbReference type="NCBI Taxonomy" id="1184151"/>
    <lineage>
        <taxon>Bacteria</taxon>
        <taxon>Pseudomonadati</taxon>
        <taxon>Verrucomicrobiota</taxon>
        <taxon>Opitutia</taxon>
        <taxon>Opitutales</taxon>
        <taxon>Opitutaceae</taxon>
        <taxon>Termitidicoccus</taxon>
    </lineage>
</organism>
<evidence type="ECO:0000256" key="1">
    <source>
        <dbReference type="ARBA" id="ARBA00023015"/>
    </source>
</evidence>
<feature type="domain" description="HTH lacI-type" evidence="4">
    <location>
        <begin position="6"/>
        <end position="60"/>
    </location>
</feature>
<proteinExistence type="predicted"/>
<dbReference type="SMART" id="SM00354">
    <property type="entry name" value="HTH_LACI"/>
    <property type="match status" value="1"/>
</dbReference>
<dbReference type="RefSeq" id="WP_084442308.1">
    <property type="nucleotide sequence ID" value="NZ_CP109796.1"/>
</dbReference>
<dbReference type="PANTHER" id="PTHR30146:SF109">
    <property type="entry name" value="HTH-TYPE TRANSCRIPTIONAL REGULATOR GALS"/>
    <property type="match status" value="1"/>
</dbReference>
<dbReference type="SUPFAM" id="SSF47413">
    <property type="entry name" value="lambda repressor-like DNA-binding domains"/>
    <property type="match status" value="1"/>
</dbReference>
<comment type="caution">
    <text evidence="5">The sequence shown here is derived from an EMBL/GenBank/DDBJ whole genome shotgun (WGS) entry which is preliminary data.</text>
</comment>
<dbReference type="AlphaFoldDB" id="A0A178IIK6"/>
<keyword evidence="3" id="KW-0804">Transcription</keyword>
<evidence type="ECO:0000256" key="3">
    <source>
        <dbReference type="ARBA" id="ARBA00023163"/>
    </source>
</evidence>
<dbReference type="GO" id="GO:0000976">
    <property type="term" value="F:transcription cis-regulatory region binding"/>
    <property type="evidence" value="ECO:0007669"/>
    <property type="project" value="TreeGrafter"/>
</dbReference>
<dbReference type="Gene3D" id="1.10.260.40">
    <property type="entry name" value="lambda repressor-like DNA-binding domains"/>
    <property type="match status" value="1"/>
</dbReference>
<accession>A0A178IIK6</accession>
<keyword evidence="2" id="KW-0238">DNA-binding</keyword>
<dbReference type="Proteomes" id="UP000078486">
    <property type="component" value="Unassembled WGS sequence"/>
</dbReference>
<keyword evidence="6" id="KW-1185">Reference proteome</keyword>
<dbReference type="SUPFAM" id="SSF53822">
    <property type="entry name" value="Periplasmic binding protein-like I"/>
    <property type="match status" value="1"/>
</dbReference>
<dbReference type="PROSITE" id="PS50932">
    <property type="entry name" value="HTH_LACI_2"/>
    <property type="match status" value="1"/>
</dbReference>
<dbReference type="Pfam" id="PF00356">
    <property type="entry name" value="LacI"/>
    <property type="match status" value="1"/>
</dbReference>
<dbReference type="OrthoDB" id="180112at2"/>
<dbReference type="PANTHER" id="PTHR30146">
    <property type="entry name" value="LACI-RELATED TRANSCRIPTIONAL REPRESSOR"/>
    <property type="match status" value="1"/>
</dbReference>
<evidence type="ECO:0000313" key="5">
    <source>
        <dbReference type="EMBL" id="OAM88936.1"/>
    </source>
</evidence>
<dbReference type="STRING" id="1184151.AW736_09130"/>
<dbReference type="InterPro" id="IPR010982">
    <property type="entry name" value="Lambda_DNA-bd_dom_sf"/>
</dbReference>
<reference evidence="5 6" key="1">
    <citation type="submission" date="2016-01" db="EMBL/GenBank/DDBJ databases">
        <title>High potential of lignocellulose degradation of a new Verrucomicrobia species.</title>
        <authorList>
            <person name="Wang Y."/>
            <person name="Shi Y."/>
            <person name="Qiu Z."/>
            <person name="Liu S."/>
            <person name="Yang H."/>
        </authorList>
    </citation>
    <scope>NUCLEOTIDE SEQUENCE [LARGE SCALE GENOMIC DNA]</scope>
    <source>
        <strain evidence="5 6">TSB47</strain>
    </source>
</reference>
<dbReference type="GO" id="GO:0003700">
    <property type="term" value="F:DNA-binding transcription factor activity"/>
    <property type="evidence" value="ECO:0007669"/>
    <property type="project" value="TreeGrafter"/>
</dbReference>
<dbReference type="InterPro" id="IPR028082">
    <property type="entry name" value="Peripla_BP_I"/>
</dbReference>
<name>A0A178IIK6_9BACT</name>
<protein>
    <recommendedName>
        <fullName evidence="4">HTH lacI-type domain-containing protein</fullName>
    </recommendedName>
</protein>
<dbReference type="InterPro" id="IPR000843">
    <property type="entry name" value="HTH_LacI"/>
</dbReference>
<evidence type="ECO:0000259" key="4">
    <source>
        <dbReference type="PROSITE" id="PS50932"/>
    </source>
</evidence>
<sequence length="342" mass="39295">MSNHRITLADVARKAGVHVTTVSMALRNHPRLPAKTRERLQAIAKKLGYVHDPLMQALVAYRRNIMSHKNPPTLAYVTNWNTRYGWQKVTAHPDFYAGALAKAQELGYKLAHFWLREEGMTHDRLNSILQNRGINGIILASHVREIDVTLQFDWSRFAAIKIDYFPHHPELHNVTNNQFQIIRLAMQKVREAGYRRVGMVMDEGWDITVDHRWQAGYTWEQQFHAVRDRIPPYLLPNKIPFCDWLKKHRPEVIISKAEFVQPLFAQLKLSVPRDVAFVDIFLEGQPGKVAGVRQNHETVGALAVELVAGQLQQNKYGIPEIPTTTFVEGTWFEGASCPSRRD</sequence>
<keyword evidence="1" id="KW-0805">Transcription regulation</keyword>